<dbReference type="OrthoDB" id="8547694at2"/>
<sequence length="140" mass="15348">MIELKDYIEIGVEKAGTQIELAKRIGILDVNLRMAKAGKRGLPVDACILLADYVKVDRLEVIAASNLVTEKDERRRRIFESCFKKSNSAAASITMALLITMTLTLAPTKPADAGCLIPISNTVHIMQKIIVNGLEGKRII</sequence>
<evidence type="ECO:0000313" key="1">
    <source>
        <dbReference type="EMBL" id="SFM47426.1"/>
    </source>
</evidence>
<proteinExistence type="predicted"/>
<reference evidence="2" key="1">
    <citation type="submission" date="2016-10" db="EMBL/GenBank/DDBJ databases">
        <authorList>
            <person name="Varghese N."/>
            <person name="Submissions S."/>
        </authorList>
    </citation>
    <scope>NUCLEOTIDE SEQUENCE [LARGE SCALE GENOMIC DNA]</scope>
    <source>
        <strain evidence="2">Nm44</strain>
    </source>
</reference>
<keyword evidence="2" id="KW-1185">Reference proteome</keyword>
<name>A0A1I4R614_9PROT</name>
<organism evidence="1 2">
    <name type="scientific">Nitrosomonas communis</name>
    <dbReference type="NCBI Taxonomy" id="44574"/>
    <lineage>
        <taxon>Bacteria</taxon>
        <taxon>Pseudomonadati</taxon>
        <taxon>Pseudomonadota</taxon>
        <taxon>Betaproteobacteria</taxon>
        <taxon>Nitrosomonadales</taxon>
        <taxon>Nitrosomonadaceae</taxon>
        <taxon>Nitrosomonas</taxon>
    </lineage>
</organism>
<protein>
    <submittedName>
        <fullName evidence="1">Uncharacterized protein</fullName>
    </submittedName>
</protein>
<dbReference type="RefSeq" id="WP_143083419.1">
    <property type="nucleotide sequence ID" value="NZ_FOUB01000030.1"/>
</dbReference>
<evidence type="ECO:0000313" key="2">
    <source>
        <dbReference type="Proteomes" id="UP000183287"/>
    </source>
</evidence>
<dbReference type="Proteomes" id="UP000183287">
    <property type="component" value="Unassembled WGS sequence"/>
</dbReference>
<dbReference type="EMBL" id="FOUB01000030">
    <property type="protein sequence ID" value="SFM47426.1"/>
    <property type="molecule type" value="Genomic_DNA"/>
</dbReference>
<accession>A0A1I4R614</accession>
<gene>
    <name evidence="1" type="ORF">SAMN05421863_103031</name>
</gene>
<dbReference type="AlphaFoldDB" id="A0A1I4R614"/>